<dbReference type="SUPFAM" id="SSF55785">
    <property type="entry name" value="PYP-like sensor domain (PAS domain)"/>
    <property type="match status" value="2"/>
</dbReference>
<dbReference type="InterPro" id="IPR003594">
    <property type="entry name" value="HATPase_dom"/>
</dbReference>
<comment type="caution">
    <text evidence="11">The sequence shown here is derived from an EMBL/GenBank/DDBJ whole genome shotgun (WGS) entry which is preliminary data.</text>
</comment>
<name>A0A2T5G1Z5_9SPHN</name>
<protein>
    <recommendedName>
        <fullName evidence="2">histidine kinase</fullName>
        <ecNumber evidence="2">2.7.13.3</ecNumber>
    </recommendedName>
</protein>
<dbReference type="InterPro" id="IPR005467">
    <property type="entry name" value="His_kinase_dom"/>
</dbReference>
<keyword evidence="12" id="KW-1185">Reference proteome</keyword>
<dbReference type="PROSITE" id="PS50112">
    <property type="entry name" value="PAS"/>
    <property type="match status" value="1"/>
</dbReference>
<evidence type="ECO:0000256" key="6">
    <source>
        <dbReference type="ARBA" id="ARBA00022777"/>
    </source>
</evidence>
<keyword evidence="7" id="KW-0067">ATP-binding</keyword>
<dbReference type="OrthoDB" id="9789238at2"/>
<dbReference type="Pfam" id="PF00512">
    <property type="entry name" value="HisKA"/>
    <property type="match status" value="1"/>
</dbReference>
<evidence type="ECO:0000256" key="4">
    <source>
        <dbReference type="ARBA" id="ARBA00022679"/>
    </source>
</evidence>
<evidence type="ECO:0000256" key="2">
    <source>
        <dbReference type="ARBA" id="ARBA00012438"/>
    </source>
</evidence>
<comment type="catalytic activity">
    <reaction evidence="1">
        <text>ATP + protein L-histidine = ADP + protein N-phospho-L-histidine.</text>
        <dbReference type="EC" id="2.7.13.3"/>
    </reaction>
</comment>
<evidence type="ECO:0000256" key="3">
    <source>
        <dbReference type="ARBA" id="ARBA00022553"/>
    </source>
</evidence>
<evidence type="ECO:0000256" key="8">
    <source>
        <dbReference type="ARBA" id="ARBA00023012"/>
    </source>
</evidence>
<dbReference type="InterPro" id="IPR003661">
    <property type="entry name" value="HisK_dim/P_dom"/>
</dbReference>
<dbReference type="GO" id="GO:0005524">
    <property type="term" value="F:ATP binding"/>
    <property type="evidence" value="ECO:0007669"/>
    <property type="project" value="UniProtKB-KW"/>
</dbReference>
<dbReference type="SUPFAM" id="SSF47384">
    <property type="entry name" value="Homodimeric domain of signal transducing histidine kinase"/>
    <property type="match status" value="1"/>
</dbReference>
<dbReference type="InterPro" id="IPR013767">
    <property type="entry name" value="PAS_fold"/>
</dbReference>
<dbReference type="GO" id="GO:0000155">
    <property type="term" value="F:phosphorelay sensor kinase activity"/>
    <property type="evidence" value="ECO:0007669"/>
    <property type="project" value="InterPro"/>
</dbReference>
<dbReference type="PRINTS" id="PR00344">
    <property type="entry name" value="BCTRLSENSOR"/>
</dbReference>
<dbReference type="SMART" id="SM00388">
    <property type="entry name" value="HisKA"/>
    <property type="match status" value="1"/>
</dbReference>
<dbReference type="PROSITE" id="PS50109">
    <property type="entry name" value="HIS_KIN"/>
    <property type="match status" value="1"/>
</dbReference>
<dbReference type="EC" id="2.7.13.3" evidence="2"/>
<dbReference type="AlphaFoldDB" id="A0A2T5G1Z5"/>
<evidence type="ECO:0000256" key="7">
    <source>
        <dbReference type="ARBA" id="ARBA00022840"/>
    </source>
</evidence>
<proteinExistence type="predicted"/>
<keyword evidence="8" id="KW-0902">Two-component regulatory system</keyword>
<dbReference type="InterPro" id="IPR036890">
    <property type="entry name" value="HATPase_C_sf"/>
</dbReference>
<evidence type="ECO:0000256" key="1">
    <source>
        <dbReference type="ARBA" id="ARBA00000085"/>
    </source>
</evidence>
<keyword evidence="5" id="KW-0547">Nucleotide-binding</keyword>
<dbReference type="PANTHER" id="PTHR43065:SF10">
    <property type="entry name" value="PEROXIDE STRESS-ACTIVATED HISTIDINE KINASE MAK3"/>
    <property type="match status" value="1"/>
</dbReference>
<gene>
    <name evidence="11" type="ORF">CLG96_03265</name>
</gene>
<dbReference type="SMART" id="SM00387">
    <property type="entry name" value="HATPase_c"/>
    <property type="match status" value="1"/>
</dbReference>
<evidence type="ECO:0000256" key="5">
    <source>
        <dbReference type="ARBA" id="ARBA00022741"/>
    </source>
</evidence>
<keyword evidence="4" id="KW-0808">Transferase</keyword>
<evidence type="ECO:0000259" key="10">
    <source>
        <dbReference type="PROSITE" id="PS50112"/>
    </source>
</evidence>
<dbReference type="SUPFAM" id="SSF55874">
    <property type="entry name" value="ATPase domain of HSP90 chaperone/DNA topoisomerase II/histidine kinase"/>
    <property type="match status" value="1"/>
</dbReference>
<dbReference type="InterPro" id="IPR004358">
    <property type="entry name" value="Sig_transdc_His_kin-like_C"/>
</dbReference>
<evidence type="ECO:0000313" key="12">
    <source>
        <dbReference type="Proteomes" id="UP000244162"/>
    </source>
</evidence>
<organism evidence="11 12">
    <name type="scientific">Sphingomonas oleivorans</name>
    <dbReference type="NCBI Taxonomy" id="1735121"/>
    <lineage>
        <taxon>Bacteria</taxon>
        <taxon>Pseudomonadati</taxon>
        <taxon>Pseudomonadota</taxon>
        <taxon>Alphaproteobacteria</taxon>
        <taxon>Sphingomonadales</taxon>
        <taxon>Sphingomonadaceae</taxon>
        <taxon>Sphingomonas</taxon>
    </lineage>
</organism>
<dbReference type="Gene3D" id="1.10.287.130">
    <property type="match status" value="1"/>
</dbReference>
<keyword evidence="3" id="KW-0597">Phosphoprotein</keyword>
<dbReference type="Gene3D" id="3.30.565.10">
    <property type="entry name" value="Histidine kinase-like ATPase, C-terminal domain"/>
    <property type="match status" value="1"/>
</dbReference>
<evidence type="ECO:0000313" key="11">
    <source>
        <dbReference type="EMBL" id="PTQ13162.1"/>
    </source>
</evidence>
<reference evidence="11 12" key="1">
    <citation type="submission" date="2017-09" db="EMBL/GenBank/DDBJ databases">
        <title>Sphingomonas panjinensis sp.nov., isolated from oil-contaminated soil.</title>
        <authorList>
            <person name="Wang L."/>
            <person name="Chen L."/>
        </authorList>
    </citation>
    <scope>NUCLEOTIDE SEQUENCE [LARGE SCALE GENOMIC DNA]</scope>
    <source>
        <strain evidence="11 12">FW-11</strain>
    </source>
</reference>
<accession>A0A2T5G1Z5</accession>
<dbReference type="Gene3D" id="3.30.450.20">
    <property type="entry name" value="PAS domain"/>
    <property type="match status" value="2"/>
</dbReference>
<keyword evidence="6 11" id="KW-0418">Kinase</keyword>
<dbReference type="Pfam" id="PF00989">
    <property type="entry name" value="PAS"/>
    <property type="match status" value="1"/>
</dbReference>
<dbReference type="SMART" id="SM00091">
    <property type="entry name" value="PAS"/>
    <property type="match status" value="2"/>
</dbReference>
<dbReference type="EMBL" id="NWBU01000004">
    <property type="protein sequence ID" value="PTQ13162.1"/>
    <property type="molecule type" value="Genomic_DNA"/>
</dbReference>
<dbReference type="NCBIfam" id="TIGR00229">
    <property type="entry name" value="sensory_box"/>
    <property type="match status" value="2"/>
</dbReference>
<dbReference type="InterPro" id="IPR035965">
    <property type="entry name" value="PAS-like_dom_sf"/>
</dbReference>
<dbReference type="GO" id="GO:0006355">
    <property type="term" value="P:regulation of DNA-templated transcription"/>
    <property type="evidence" value="ECO:0007669"/>
    <property type="project" value="InterPro"/>
</dbReference>
<dbReference type="CDD" id="cd00082">
    <property type="entry name" value="HisKA"/>
    <property type="match status" value="1"/>
</dbReference>
<sequence>MPSAKAVSGRCIDRLDRQGACHLNSGRRNDIASPILRGAAAKREAGDDSKPMIRSAPERPEDILDLVTESVIVRGLDGRIRLWNDMSETIYGWRRENALGRPLHGLLHSHHPLTIAGIESLLAEKGVWEGELTRSTADGREVRIETRWIMRRDDHGRPVDIVETGRDMTHFPELELETRLNTHRYRNLFQAMAASFWELDFSLVRRMIEDLVNDGVRDLRAYLAAHPDFIRRAMAATHVIDVNEKTVQLFGAQGRAQLRGMNVAPFWPCASEYIYAQALVAAFESRPHYIAETKVATLDGREIDVIFTVCWPTEHKGRGSVLVGIIDISEQVAARAALERIRAELAHAARVSILGELVASIAHEVNQPLAAIATNGEAGLRWLARPEPDVEEVRMLTGRMVADARRAADIIARIRGMAAKRAPEPTLMSLNGLIEEAMLFLRHERQAHDVALTLDLAPDLPPLRADRTQVQQVVVNLAVNAMQAMNQAGSPERALKVRTRPAGPATLLCEMEDSGPGIPPDHLERLFDSFFTTKESGLGIGLSICRSIIEAHGGEIRAANLPGGACFSFTLPAGPAPADHAAIVE</sequence>
<dbReference type="PANTHER" id="PTHR43065">
    <property type="entry name" value="SENSOR HISTIDINE KINASE"/>
    <property type="match status" value="1"/>
</dbReference>
<dbReference type="Pfam" id="PF02518">
    <property type="entry name" value="HATPase_c"/>
    <property type="match status" value="1"/>
</dbReference>
<feature type="domain" description="PAS" evidence="10">
    <location>
        <begin position="56"/>
        <end position="112"/>
    </location>
</feature>
<evidence type="ECO:0000259" key="9">
    <source>
        <dbReference type="PROSITE" id="PS50109"/>
    </source>
</evidence>
<dbReference type="InterPro" id="IPR000014">
    <property type="entry name" value="PAS"/>
</dbReference>
<dbReference type="Proteomes" id="UP000244162">
    <property type="component" value="Unassembled WGS sequence"/>
</dbReference>
<feature type="domain" description="Histidine kinase" evidence="9">
    <location>
        <begin position="360"/>
        <end position="575"/>
    </location>
</feature>
<dbReference type="CDD" id="cd00130">
    <property type="entry name" value="PAS"/>
    <property type="match status" value="1"/>
</dbReference>
<dbReference type="InterPro" id="IPR036097">
    <property type="entry name" value="HisK_dim/P_sf"/>
</dbReference>